<keyword evidence="1" id="KW-0472">Membrane</keyword>
<keyword evidence="1" id="KW-1133">Transmembrane helix</keyword>
<reference evidence="3 4" key="1">
    <citation type="submission" date="2018-01" db="EMBL/GenBank/DDBJ databases">
        <title>Whole genome analyses suggest that Burkholderia sensu lato contains two further novel genera in the rhizoxinica-symbiotica group Mycetohabitans gen. nov., and Trinickia gen. nov.: implications for the evolution of diazotrophy and nodulation in the Burkholderiaceae.</title>
        <authorList>
            <person name="Estrada-de los Santos P."/>
            <person name="Palmer M."/>
            <person name="Chavez-Ramirez B."/>
            <person name="Beukes C."/>
            <person name="Steenkamp E.T."/>
            <person name="Hirsch A.M."/>
            <person name="Manyaka P."/>
            <person name="Maluk M."/>
            <person name="Lafos M."/>
            <person name="Crook M."/>
            <person name="Gross E."/>
            <person name="Simon M.F."/>
            <person name="Bueno dos Reis Junior F."/>
            <person name="Poole P.S."/>
            <person name="Venter S.N."/>
            <person name="James E.K."/>
        </authorList>
    </citation>
    <scope>NUCLEOTIDE SEQUENCE [LARGE SCALE GENOMIC DNA]</scope>
    <source>
        <strain evidence="3 4">WSM 3937</strain>
    </source>
</reference>
<evidence type="ECO:0000313" key="3">
    <source>
        <dbReference type="EMBL" id="PMS27445.1"/>
    </source>
</evidence>
<sequence length="165" mass="18693">MPEEVIIPCWRRGRLWPTLAYFAAVTASSLRLYKSSHAAGHWIVALFAILIGVPVCRLCLKKRFVFSRQPKAVRRELLFLGIRLKNESLDSARFKWVRSRMGSFEPRDAIVELGMEHSYDALAVQTIKYAMGETPEVIATRGQIAEVLGVADRGHERLPPQRSMG</sequence>
<dbReference type="EMBL" id="CADIJZ010000022">
    <property type="protein sequence ID" value="CAB3724405.1"/>
    <property type="molecule type" value="Genomic_DNA"/>
</dbReference>
<gene>
    <name evidence="3" type="ORF">C0Z16_24590</name>
    <name evidence="2" type="ORF">LMG27174_05234</name>
</gene>
<evidence type="ECO:0000256" key="1">
    <source>
        <dbReference type="SAM" id="Phobius"/>
    </source>
</evidence>
<dbReference type="Proteomes" id="UP000494205">
    <property type="component" value="Unassembled WGS sequence"/>
</dbReference>
<feature type="transmembrane region" description="Helical" evidence="1">
    <location>
        <begin position="39"/>
        <end position="60"/>
    </location>
</feature>
<evidence type="ECO:0000313" key="2">
    <source>
        <dbReference type="EMBL" id="CAB3724405.1"/>
    </source>
</evidence>
<protein>
    <submittedName>
        <fullName evidence="2">Uncharacterized protein</fullName>
    </submittedName>
</protein>
<keyword evidence="1" id="KW-0812">Transmembrane</keyword>
<name>A0A2N7WDL7_9BURK</name>
<evidence type="ECO:0000313" key="5">
    <source>
        <dbReference type="Proteomes" id="UP000494205"/>
    </source>
</evidence>
<proteinExistence type="predicted"/>
<dbReference type="AlphaFoldDB" id="A0A2N7WDL7"/>
<dbReference type="EMBL" id="PNXY01000020">
    <property type="protein sequence ID" value="PMS27445.1"/>
    <property type="molecule type" value="Genomic_DNA"/>
</dbReference>
<accession>A0A2N7WDL7</accession>
<evidence type="ECO:0000313" key="4">
    <source>
        <dbReference type="Proteomes" id="UP000235659"/>
    </source>
</evidence>
<dbReference type="Proteomes" id="UP000235659">
    <property type="component" value="Unassembled WGS sequence"/>
</dbReference>
<feature type="transmembrane region" description="Helical" evidence="1">
    <location>
        <begin position="15"/>
        <end position="33"/>
    </location>
</feature>
<reference evidence="2 5" key="2">
    <citation type="submission" date="2020-04" db="EMBL/GenBank/DDBJ databases">
        <authorList>
            <person name="De Canck E."/>
        </authorList>
    </citation>
    <scope>NUCLEOTIDE SEQUENCE [LARGE SCALE GENOMIC DNA]</scope>
    <source>
        <strain evidence="2 5">LMG 27174</strain>
    </source>
</reference>
<keyword evidence="4" id="KW-1185">Reference proteome</keyword>
<organism evidence="2 5">
    <name type="scientific">Paraburkholderia rhynchosiae</name>
    <dbReference type="NCBI Taxonomy" id="487049"/>
    <lineage>
        <taxon>Bacteria</taxon>
        <taxon>Pseudomonadati</taxon>
        <taxon>Pseudomonadota</taxon>
        <taxon>Betaproteobacteria</taxon>
        <taxon>Burkholderiales</taxon>
        <taxon>Burkholderiaceae</taxon>
        <taxon>Paraburkholderia</taxon>
    </lineage>
</organism>